<protein>
    <submittedName>
        <fullName evidence="2">Uncharacterized protein</fullName>
    </submittedName>
</protein>
<dbReference type="EMBL" id="MT663536">
    <property type="protein sequence ID" value="QOI90375.1"/>
    <property type="molecule type" value="Genomic_DNA"/>
</dbReference>
<evidence type="ECO:0000313" key="2">
    <source>
        <dbReference type="EMBL" id="QOI90375.1"/>
    </source>
</evidence>
<keyword evidence="1" id="KW-0472">Membrane</keyword>
<keyword evidence="1" id="KW-1133">Transmembrane helix</keyword>
<reference evidence="2" key="1">
    <citation type="submission" date="2020-06" db="EMBL/GenBank/DDBJ databases">
        <title>Lateral gene transfer of anion-conducting channel rhodopsins between green algae and giant viruses.</title>
        <authorList>
            <person name="Rozenberg A."/>
            <person name="Oppermann J."/>
            <person name="Wietek J."/>
            <person name="Fernandez Lahore R.G."/>
            <person name="Sandaa R.-A."/>
            <person name="Bratbak G."/>
            <person name="Hegemann P."/>
            <person name="Beja O."/>
        </authorList>
    </citation>
    <scope>NUCLEOTIDE SEQUENCE</scope>
    <source>
        <strain evidence="2">01B</strain>
    </source>
</reference>
<organism evidence="2">
    <name type="scientific">Pyramimonas orientalis virus</name>
    <name type="common">PoV01</name>
    <dbReference type="NCBI Taxonomy" id="455367"/>
    <lineage>
        <taxon>Viruses</taxon>
        <taxon>Varidnaviria</taxon>
        <taxon>Bamfordvirae</taxon>
        <taxon>Nucleocytoviricota</taxon>
        <taxon>Megaviricetes</taxon>
        <taxon>Imitervirales</taxon>
        <taxon>Allomimiviridae</taxon>
        <taxon>Heliosvirus</taxon>
        <taxon>Heliosvirus raunefjordenense</taxon>
    </lineage>
</organism>
<feature type="transmembrane region" description="Helical" evidence="1">
    <location>
        <begin position="632"/>
        <end position="659"/>
    </location>
</feature>
<feature type="transmembrane region" description="Helical" evidence="1">
    <location>
        <begin position="33"/>
        <end position="55"/>
    </location>
</feature>
<keyword evidence="1" id="KW-0812">Transmembrane</keyword>
<name>A0A7M3UNU0_POV01</name>
<feature type="transmembrane region" description="Helical" evidence="1">
    <location>
        <begin position="590"/>
        <end position="612"/>
    </location>
</feature>
<sequence>MGSVPPLGDLINVIERGNMLMESANKGMETYRFLVFLGSFWYVIVFILILLFLYFRYLHTKRFRFFNTAIMIKLEPENMQYCEKIGLFFTNYKLNLMDRLDYGSKITNNLYFFDSKMPAFVKIMQQIENEVFQVKEFSLKTIDKNNQDVYTDNIAKLVNSNFSWSKSEKFKITKSNSRTIKKFFNLFESLSKKNFQETFNAFIQEESIFNYIDIDSLLDDSIDDLLDNKLIRKYAKHMSAPLLDTINEINTLYTNEKVVTLFKEQSSNPLLVDVVAMPVEDLFDELVRLVKNVLFEFYGITEKYYIEHSIENGIVKKIVEEEKTDCSSNMNDEKDFGDQLTEFVNSMAFLKRIEVMKEFYKKKQNLEKFGNEYYLLIERLVYTTFSSKTTRNVFSPNKANQIITIYENIVDYINFELHKETIELAIQFTIHHALNTDTNKTVHLQNAVSLYVSFNELFVMHNTYKEVLEDYNIKRQPKMKELKGLYNDSLENILDYFILDGVVKQWEYYLLKSQPPPRYSWILDGFVRSVASKTPNKILDMVMGSEGFVEHFEPEKEAVTENFVGAIRSIGKALKSVPGFIKKLMSLLKIVLNPFTVIVGVAKFFLVLFLIILKLFLFTIKPGGMYIIGEYLLYFVVLVITTMLNAGRFVILYGITFLLKQIDVNLTNGFFYKFIYWLLGATENSPSAWYKHAGYHYGHDMCVSEGGKNDNRCNNYYQNKAKRMFLAYHRCGDNYKPDRMTKGFMCERKYEQEPGFCIQSNIYRLTNDMSVKTPIFPGSFVPTPKYIQSTEKQRSNIQNKFSKMKYNFYNNCGSTMKEYDPLTKNICRLYPGIMNSNKDMMASLCYNAYCKNGTREPFCYKMTSDYNFKNNNKSNNVVTRMFVVFVYVLILAFLINIFLQTANPL</sequence>
<feature type="transmembrane region" description="Helical" evidence="1">
    <location>
        <begin position="877"/>
        <end position="899"/>
    </location>
</feature>
<organismHost>
    <name type="scientific">Pyramimonas plurioculata</name>
    <dbReference type="NCBI Taxonomy" id="36893"/>
</organismHost>
<evidence type="ECO:0000256" key="1">
    <source>
        <dbReference type="SAM" id="Phobius"/>
    </source>
</evidence>
<accession>A0A7M3UNU0</accession>
<gene>
    <name evidence="2" type="ORF">HWQ62_00238</name>
</gene>
<proteinExistence type="predicted"/>